<feature type="transmembrane region" description="Helical" evidence="1">
    <location>
        <begin position="101"/>
        <end position="119"/>
    </location>
</feature>
<accession>A0A4Z0GUP9</accession>
<keyword evidence="1" id="KW-1133">Transmembrane helix</keyword>
<feature type="transmembrane region" description="Helical" evidence="1">
    <location>
        <begin position="12"/>
        <end position="45"/>
    </location>
</feature>
<sequence length="314" mass="35590">MNDTKRITEGALMTGVYLLLLLVIIFTPSIVGSVIIFALPVPFIFYSYRYNWKPGLIMLVASLIFTVLFATALSLPATLFAGVGGLFLGSALHQKRTAYETWAVGSVGFSIGFLLLYLSTQLLFSMNWSEEIQDGLNRSLDMTESMFGSLLSSENQEQLDVFRESINMLPDLIPSGLVTVGIMVAFIAQWLSYKVINRLERKQFRFPAFQDLKWPTSILWYYFIALIMNYFVSAGDGVLYLAVINLFVLTGFLLVLQGFSFVFFYANKKKWPKVIPILIVVFSLLLPQLLLYLVRILGIIDLGFSLRERIEDKK</sequence>
<dbReference type="RefSeq" id="WP_079477523.1">
    <property type="nucleotide sequence ID" value="NZ_FVYZ01000003.1"/>
</dbReference>
<feature type="transmembrane region" description="Helical" evidence="1">
    <location>
        <begin position="238"/>
        <end position="265"/>
    </location>
</feature>
<evidence type="ECO:0000256" key="1">
    <source>
        <dbReference type="SAM" id="Phobius"/>
    </source>
</evidence>
<dbReference type="OrthoDB" id="2987886at2"/>
<dbReference type="Pfam" id="PF09991">
    <property type="entry name" value="DUF2232"/>
    <property type="match status" value="1"/>
</dbReference>
<dbReference type="EMBL" id="SRJC01000007">
    <property type="protein sequence ID" value="TGB01241.1"/>
    <property type="molecule type" value="Genomic_DNA"/>
</dbReference>
<dbReference type="Proteomes" id="UP000297982">
    <property type="component" value="Unassembled WGS sequence"/>
</dbReference>
<reference evidence="2 3" key="1">
    <citation type="journal article" date="2003" name="Int. J. Syst. Evol. Microbiol.">
        <title>Halobacillus salinus sp. nov., isolated from a salt lake on the coast of the East Sea in Korea.</title>
        <authorList>
            <person name="Yoon J.H."/>
            <person name="Kang K.H."/>
            <person name="Park Y.H."/>
        </authorList>
    </citation>
    <scope>NUCLEOTIDE SEQUENCE [LARGE SCALE GENOMIC DNA]</scope>
    <source>
        <strain evidence="2 3">HSL-3</strain>
    </source>
</reference>
<feature type="transmembrane region" description="Helical" evidence="1">
    <location>
        <begin position="172"/>
        <end position="193"/>
    </location>
</feature>
<feature type="transmembrane region" description="Helical" evidence="1">
    <location>
        <begin position="277"/>
        <end position="300"/>
    </location>
</feature>
<dbReference type="PANTHER" id="PTHR41324">
    <property type="entry name" value="MEMBRANE PROTEIN-RELATED"/>
    <property type="match status" value="1"/>
</dbReference>
<dbReference type="PANTHER" id="PTHR41324:SF1">
    <property type="entry name" value="DUF2232 DOMAIN-CONTAINING PROTEIN"/>
    <property type="match status" value="1"/>
</dbReference>
<organism evidence="2 3">
    <name type="scientific">Halobacillus salinus</name>
    <dbReference type="NCBI Taxonomy" id="192814"/>
    <lineage>
        <taxon>Bacteria</taxon>
        <taxon>Bacillati</taxon>
        <taxon>Bacillota</taxon>
        <taxon>Bacilli</taxon>
        <taxon>Bacillales</taxon>
        <taxon>Bacillaceae</taxon>
        <taxon>Halobacillus</taxon>
    </lineage>
</organism>
<dbReference type="STRING" id="192814.GCA_900166575_02619"/>
<evidence type="ECO:0000313" key="2">
    <source>
        <dbReference type="EMBL" id="TGB01241.1"/>
    </source>
</evidence>
<evidence type="ECO:0000313" key="3">
    <source>
        <dbReference type="Proteomes" id="UP000297982"/>
    </source>
</evidence>
<protein>
    <submittedName>
        <fullName evidence="2">DUF2232 domain-containing protein</fullName>
    </submittedName>
</protein>
<keyword evidence="1" id="KW-0812">Transmembrane</keyword>
<feature type="transmembrane region" description="Helical" evidence="1">
    <location>
        <begin position="214"/>
        <end position="232"/>
    </location>
</feature>
<name>A0A4Z0GUP9_9BACI</name>
<dbReference type="InterPro" id="IPR018710">
    <property type="entry name" value="DUF2232"/>
</dbReference>
<feature type="transmembrane region" description="Helical" evidence="1">
    <location>
        <begin position="57"/>
        <end position="89"/>
    </location>
</feature>
<keyword evidence="3" id="KW-1185">Reference proteome</keyword>
<comment type="caution">
    <text evidence="2">The sequence shown here is derived from an EMBL/GenBank/DDBJ whole genome shotgun (WGS) entry which is preliminary data.</text>
</comment>
<proteinExistence type="predicted"/>
<dbReference type="AlphaFoldDB" id="A0A4Z0GUP9"/>
<keyword evidence="1" id="KW-0472">Membrane</keyword>
<gene>
    <name evidence="2" type="ORF">E4663_17350</name>
</gene>